<proteinExistence type="predicted"/>
<keyword evidence="4 6" id="KW-1133">Transmembrane helix</keyword>
<gene>
    <name evidence="7" type="primary">lptC</name>
    <name evidence="7" type="ORF">SIID45300_00594</name>
</gene>
<dbReference type="PANTHER" id="PTHR37481:SF1">
    <property type="entry name" value="LIPOPOLYSACCHARIDE EXPORT SYSTEM PROTEIN LPTC"/>
    <property type="match status" value="1"/>
</dbReference>
<keyword evidence="8" id="KW-1185">Reference proteome</keyword>
<accession>A0ABQ0C5X1</accession>
<dbReference type="Proteomes" id="UP001628193">
    <property type="component" value="Unassembled WGS sequence"/>
</dbReference>
<evidence type="ECO:0000256" key="6">
    <source>
        <dbReference type="SAM" id="Phobius"/>
    </source>
</evidence>
<comment type="caution">
    <text evidence="7">The sequence shown here is derived from an EMBL/GenBank/DDBJ whole genome shotgun (WGS) entry which is preliminary data.</text>
</comment>
<dbReference type="Pfam" id="PF06835">
    <property type="entry name" value="LptC"/>
    <property type="match status" value="1"/>
</dbReference>
<evidence type="ECO:0000256" key="4">
    <source>
        <dbReference type="ARBA" id="ARBA00022989"/>
    </source>
</evidence>
<dbReference type="InterPro" id="IPR026265">
    <property type="entry name" value="LptC"/>
</dbReference>
<evidence type="ECO:0000313" key="8">
    <source>
        <dbReference type="Proteomes" id="UP001628193"/>
    </source>
</evidence>
<dbReference type="RefSeq" id="WP_420904254.1">
    <property type="nucleotide sequence ID" value="NZ_BAAFGK010000002.1"/>
</dbReference>
<evidence type="ECO:0000256" key="3">
    <source>
        <dbReference type="ARBA" id="ARBA00022692"/>
    </source>
</evidence>
<dbReference type="PANTHER" id="PTHR37481">
    <property type="entry name" value="LIPOPOLYSACCHARIDE EXPORT SYSTEM PROTEIN LPTC"/>
    <property type="match status" value="1"/>
</dbReference>
<evidence type="ECO:0000256" key="1">
    <source>
        <dbReference type="ARBA" id="ARBA00022475"/>
    </source>
</evidence>
<dbReference type="Gene3D" id="2.60.450.10">
    <property type="entry name" value="Lipopolysaccharide (LPS) transport protein A like domain"/>
    <property type="match status" value="1"/>
</dbReference>
<dbReference type="InterPro" id="IPR052363">
    <property type="entry name" value="LPS_export_LptC"/>
</dbReference>
<evidence type="ECO:0000313" key="7">
    <source>
        <dbReference type="EMBL" id="GAB0056288.1"/>
    </source>
</evidence>
<evidence type="ECO:0000256" key="2">
    <source>
        <dbReference type="ARBA" id="ARBA00022519"/>
    </source>
</evidence>
<protein>
    <submittedName>
        <fullName evidence="7">Lipopolysaccharide export system protein LptC</fullName>
    </submittedName>
</protein>
<organism evidence="7 8">
    <name type="scientific">Candidatus Magnetaquiglobus chichijimensis</name>
    <dbReference type="NCBI Taxonomy" id="3141448"/>
    <lineage>
        <taxon>Bacteria</taxon>
        <taxon>Pseudomonadati</taxon>
        <taxon>Pseudomonadota</taxon>
        <taxon>Magnetococcia</taxon>
        <taxon>Magnetococcales</taxon>
        <taxon>Candidatus Magnetaquicoccaceae</taxon>
        <taxon>Candidatus Magnetaquiglobus</taxon>
    </lineage>
</organism>
<name>A0ABQ0C5X1_9PROT</name>
<feature type="transmembrane region" description="Helical" evidence="6">
    <location>
        <begin position="21"/>
        <end position="40"/>
    </location>
</feature>
<keyword evidence="2" id="KW-0997">Cell inner membrane</keyword>
<dbReference type="EMBL" id="BAAFGK010000002">
    <property type="protein sequence ID" value="GAB0056288.1"/>
    <property type="molecule type" value="Genomic_DNA"/>
</dbReference>
<dbReference type="InterPro" id="IPR010664">
    <property type="entry name" value="LipoPS_assembly_LptC-rel"/>
</dbReference>
<keyword evidence="1" id="KW-1003">Cell membrane</keyword>
<evidence type="ECO:0000256" key="5">
    <source>
        <dbReference type="ARBA" id="ARBA00023136"/>
    </source>
</evidence>
<reference evidence="7 8" key="1">
    <citation type="submission" date="2024-09" db="EMBL/GenBank/DDBJ databases">
        <title>Draft genome sequence of Candidatus Magnetaquicoccaceae bacterium FCR-1.</title>
        <authorList>
            <person name="Shimoshige H."/>
            <person name="Shimamura S."/>
            <person name="Taoka A."/>
            <person name="Kobayashi H."/>
            <person name="Maekawa T."/>
        </authorList>
    </citation>
    <scope>NUCLEOTIDE SEQUENCE [LARGE SCALE GENOMIC DNA]</scope>
    <source>
        <strain evidence="7 8">FCR-1</strain>
    </source>
</reference>
<dbReference type="NCBIfam" id="TIGR04409">
    <property type="entry name" value="LptC_YrbK"/>
    <property type="match status" value="1"/>
</dbReference>
<sequence>MRSGTRLETETGRPGLLRRHGKHLFLLFALLIVASVLWYLKQPHGLRDRDDSGLDPLAGREGTMVTDVHLTQFDKQRTRWTLDAPSAQRGEEKRILIHHPRLAFALEGQEEVVVTSESGEVDGATGRMNFAGRVVAGDPAMGRLMTEQLRFDPERKILYTELAFRMEREEMRLEGQGLTVEQEAQILKVESHVRMTFPSAILMTEQP</sequence>
<keyword evidence="3 6" id="KW-0812">Transmembrane</keyword>
<keyword evidence="5 6" id="KW-0472">Membrane</keyword>